<evidence type="ECO:0000256" key="1">
    <source>
        <dbReference type="SAM" id="MobiDB-lite"/>
    </source>
</evidence>
<dbReference type="RefSeq" id="XP_040798095.1">
    <property type="nucleotide sequence ID" value="XM_040945383.1"/>
</dbReference>
<evidence type="ECO:0000313" key="2">
    <source>
        <dbReference type="EMBL" id="RAK74085.1"/>
    </source>
</evidence>
<proteinExistence type="predicted"/>
<evidence type="ECO:0000313" key="3">
    <source>
        <dbReference type="Proteomes" id="UP000249789"/>
    </source>
</evidence>
<keyword evidence="3" id="KW-1185">Reference proteome</keyword>
<dbReference type="EMBL" id="KZ824672">
    <property type="protein sequence ID" value="RAK74085.1"/>
    <property type="molecule type" value="Genomic_DNA"/>
</dbReference>
<dbReference type="AlphaFoldDB" id="A0A8G1VV37"/>
<accession>A0A8G1VV37</accession>
<gene>
    <name evidence="2" type="ORF">BO72DRAFT_450984</name>
</gene>
<dbReference type="OrthoDB" id="41532at2759"/>
<dbReference type="Proteomes" id="UP000249789">
    <property type="component" value="Unassembled WGS sequence"/>
</dbReference>
<reference evidence="2 3" key="1">
    <citation type="submission" date="2018-02" db="EMBL/GenBank/DDBJ databases">
        <title>The genomes of Aspergillus section Nigri reveals drivers in fungal speciation.</title>
        <authorList>
            <consortium name="DOE Joint Genome Institute"/>
            <person name="Vesth T.C."/>
            <person name="Nybo J."/>
            <person name="Theobald S."/>
            <person name="Brandl J."/>
            <person name="Frisvad J.C."/>
            <person name="Nielsen K.F."/>
            <person name="Lyhne E.K."/>
            <person name="Kogle M.E."/>
            <person name="Kuo A."/>
            <person name="Riley R."/>
            <person name="Clum A."/>
            <person name="Nolan M."/>
            <person name="Lipzen A."/>
            <person name="Salamov A."/>
            <person name="Henrissat B."/>
            <person name="Wiebenga A."/>
            <person name="De vries R.P."/>
            <person name="Grigoriev I.V."/>
            <person name="Mortensen U.H."/>
            <person name="Andersen M.R."/>
            <person name="Baker S.E."/>
        </authorList>
    </citation>
    <scope>NUCLEOTIDE SEQUENCE [LARGE SCALE GENOMIC DNA]</scope>
    <source>
        <strain evidence="2 3">CBS 313.89</strain>
    </source>
</reference>
<name>A0A8G1VV37_9EURO</name>
<protein>
    <submittedName>
        <fullName evidence="2">Uncharacterized protein</fullName>
    </submittedName>
</protein>
<feature type="region of interest" description="Disordered" evidence="1">
    <location>
        <begin position="150"/>
        <end position="171"/>
    </location>
</feature>
<sequence>MLPLSQYHFEILPHDEASVQQWGPKYIEFRLNALKTAPDSFGSSYEKEASMSDAEWKSILSEPAFRVIIAVPRADDGALQTPVWENEWALISSLYGPRCHHEPYHDNENDCNESSWFLGTSFVSPHHRQRGMILEAFATAERAAVSEDRKTFQKRHQAQQLQRPSSGHRSHHFRTRMLGSSATTHPTVLNYYRKTGLEVSHTIRRGDIARLWRWKISVSPDKVEDLATILVKIIPWDGEGILARL</sequence>
<organism evidence="2 3">
    <name type="scientific">Aspergillus fijiensis CBS 313.89</name>
    <dbReference type="NCBI Taxonomy" id="1448319"/>
    <lineage>
        <taxon>Eukaryota</taxon>
        <taxon>Fungi</taxon>
        <taxon>Dikarya</taxon>
        <taxon>Ascomycota</taxon>
        <taxon>Pezizomycotina</taxon>
        <taxon>Eurotiomycetes</taxon>
        <taxon>Eurotiomycetidae</taxon>
        <taxon>Eurotiales</taxon>
        <taxon>Aspergillaceae</taxon>
        <taxon>Aspergillus</taxon>
    </lineage>
</organism>
<dbReference type="VEuPathDB" id="FungiDB:BO72DRAFT_450984"/>
<dbReference type="GeneID" id="63862716"/>